<dbReference type="AlphaFoldDB" id="A0A6A6Q9W5"/>
<proteinExistence type="predicted"/>
<dbReference type="GeneID" id="54471554"/>
<evidence type="ECO:0000259" key="8">
    <source>
        <dbReference type="PROSITE" id="PS50850"/>
    </source>
</evidence>
<dbReference type="Proteomes" id="UP000799767">
    <property type="component" value="Unassembled WGS sequence"/>
</dbReference>
<dbReference type="Pfam" id="PF07690">
    <property type="entry name" value="MFS_1"/>
    <property type="match status" value="1"/>
</dbReference>
<organism evidence="9 10">
    <name type="scientific">Neohortaea acidophila</name>
    <dbReference type="NCBI Taxonomy" id="245834"/>
    <lineage>
        <taxon>Eukaryota</taxon>
        <taxon>Fungi</taxon>
        <taxon>Dikarya</taxon>
        <taxon>Ascomycota</taxon>
        <taxon>Pezizomycotina</taxon>
        <taxon>Dothideomycetes</taxon>
        <taxon>Dothideomycetidae</taxon>
        <taxon>Mycosphaerellales</taxon>
        <taxon>Teratosphaeriaceae</taxon>
        <taxon>Neohortaea</taxon>
    </lineage>
</organism>
<keyword evidence="2" id="KW-0813">Transport</keyword>
<evidence type="ECO:0000256" key="1">
    <source>
        <dbReference type="ARBA" id="ARBA00004141"/>
    </source>
</evidence>
<dbReference type="GO" id="GO:0016020">
    <property type="term" value="C:membrane"/>
    <property type="evidence" value="ECO:0007669"/>
    <property type="project" value="UniProtKB-SubCell"/>
</dbReference>
<feature type="transmembrane region" description="Helical" evidence="7">
    <location>
        <begin position="385"/>
        <end position="408"/>
    </location>
</feature>
<dbReference type="OrthoDB" id="5086884at2759"/>
<evidence type="ECO:0000256" key="4">
    <source>
        <dbReference type="ARBA" id="ARBA00022989"/>
    </source>
</evidence>
<sequence>MAVSAWRRLLNTTQIRNDYSHKPAGLRWRSNTIFILATVGVGIFTDLFLYSLVVPVLPFLLEDRVGIPPDQVQRYTSALLATLAASSVAFSPIAGVVADSVSTRQAPFLIGLSALIGATVLLFTSTTLPLLILARILQGASSALVWTVGMALCIETVGPDNLGKTIGTLFSFISVGSLWAPAVGGILYEKTGVNGVLGIALAVLGVDFFMRLLVIEKKVAKRYEAEAESDNEPSTPPTETTPDNQTPEDPSTNERQPLLKPQEEDLTTYILPKQTHWLLRTVKILPCMRNPSLLVALLLALIQAITIGSIDATVATRSHELFGFSSLRAGVMFLPIGIMDLIIGPIAGWATDRYGTKIVATLSFALLAPIFAMLRFPHAGGVEQIVFYAGLLGCVGAALAGVGSSSVVEPGIVIDKYYKANREFFGENGPYAQLYGMNSAMFNIGLTVGPELAGELKEAIGYGNMNLVMAGLCAGTAVLSFVYIGGPPKVSSRRKT</sequence>
<name>A0A6A6Q9W5_9PEZI</name>
<evidence type="ECO:0000256" key="2">
    <source>
        <dbReference type="ARBA" id="ARBA00022448"/>
    </source>
</evidence>
<evidence type="ECO:0000256" key="5">
    <source>
        <dbReference type="ARBA" id="ARBA00023136"/>
    </source>
</evidence>
<dbReference type="InterPro" id="IPR011701">
    <property type="entry name" value="MFS"/>
</dbReference>
<feature type="compositionally biased region" description="Polar residues" evidence="6">
    <location>
        <begin position="245"/>
        <end position="255"/>
    </location>
</feature>
<evidence type="ECO:0000256" key="3">
    <source>
        <dbReference type="ARBA" id="ARBA00022692"/>
    </source>
</evidence>
<dbReference type="PANTHER" id="PTHR23506:SF37">
    <property type="entry name" value="MAJOR FACILITATOR SUPERFAMILY (MFS) PROFILE DOMAIN-CONTAINING PROTEIN"/>
    <property type="match status" value="1"/>
</dbReference>
<keyword evidence="3 7" id="KW-0812">Transmembrane</keyword>
<feature type="transmembrane region" description="Helical" evidence="7">
    <location>
        <begin position="330"/>
        <end position="351"/>
    </location>
</feature>
<evidence type="ECO:0000313" key="9">
    <source>
        <dbReference type="EMBL" id="KAF2488207.1"/>
    </source>
</evidence>
<gene>
    <name evidence="9" type="ORF">BDY17DRAFT_244654</name>
</gene>
<evidence type="ECO:0000256" key="7">
    <source>
        <dbReference type="SAM" id="Phobius"/>
    </source>
</evidence>
<keyword evidence="10" id="KW-1185">Reference proteome</keyword>
<feature type="transmembrane region" description="Helical" evidence="7">
    <location>
        <begin position="77"/>
        <end position="97"/>
    </location>
</feature>
<dbReference type="SUPFAM" id="SSF103473">
    <property type="entry name" value="MFS general substrate transporter"/>
    <property type="match status" value="1"/>
</dbReference>
<comment type="subcellular location">
    <subcellularLocation>
        <location evidence="1">Membrane</location>
        <topology evidence="1">Multi-pass membrane protein</topology>
    </subcellularLocation>
</comment>
<feature type="transmembrane region" description="Helical" evidence="7">
    <location>
        <begin position="109"/>
        <end position="130"/>
    </location>
</feature>
<feature type="transmembrane region" description="Helical" evidence="7">
    <location>
        <begin position="194"/>
        <end position="214"/>
    </location>
</feature>
<reference evidence="9" key="1">
    <citation type="journal article" date="2020" name="Stud. Mycol.">
        <title>101 Dothideomycetes genomes: a test case for predicting lifestyles and emergence of pathogens.</title>
        <authorList>
            <person name="Haridas S."/>
            <person name="Albert R."/>
            <person name="Binder M."/>
            <person name="Bloem J."/>
            <person name="Labutti K."/>
            <person name="Salamov A."/>
            <person name="Andreopoulos B."/>
            <person name="Baker S."/>
            <person name="Barry K."/>
            <person name="Bills G."/>
            <person name="Bluhm B."/>
            <person name="Cannon C."/>
            <person name="Castanera R."/>
            <person name="Culley D."/>
            <person name="Daum C."/>
            <person name="Ezra D."/>
            <person name="Gonzalez J."/>
            <person name="Henrissat B."/>
            <person name="Kuo A."/>
            <person name="Liang C."/>
            <person name="Lipzen A."/>
            <person name="Lutzoni F."/>
            <person name="Magnuson J."/>
            <person name="Mondo S."/>
            <person name="Nolan M."/>
            <person name="Ohm R."/>
            <person name="Pangilinan J."/>
            <person name="Park H.-J."/>
            <person name="Ramirez L."/>
            <person name="Alfaro M."/>
            <person name="Sun H."/>
            <person name="Tritt A."/>
            <person name="Yoshinaga Y."/>
            <person name="Zwiers L.-H."/>
            <person name="Turgeon B."/>
            <person name="Goodwin S."/>
            <person name="Spatafora J."/>
            <person name="Crous P."/>
            <person name="Grigoriev I."/>
        </authorList>
    </citation>
    <scope>NUCLEOTIDE SEQUENCE</scope>
    <source>
        <strain evidence="9">CBS 113389</strain>
    </source>
</reference>
<feature type="domain" description="Major facilitator superfamily (MFS) profile" evidence="8">
    <location>
        <begin position="35"/>
        <end position="488"/>
    </location>
</feature>
<feature type="transmembrane region" description="Helical" evidence="7">
    <location>
        <begin position="467"/>
        <end position="486"/>
    </location>
</feature>
<dbReference type="Gene3D" id="1.20.1250.20">
    <property type="entry name" value="MFS general substrate transporter like domains"/>
    <property type="match status" value="2"/>
</dbReference>
<protein>
    <submittedName>
        <fullName evidence="9">Major facilitator superfamily domain-containing protein</fullName>
    </submittedName>
</protein>
<dbReference type="PROSITE" id="PS50850">
    <property type="entry name" value="MFS"/>
    <property type="match status" value="1"/>
</dbReference>
<keyword evidence="4 7" id="KW-1133">Transmembrane helix</keyword>
<dbReference type="InterPro" id="IPR020846">
    <property type="entry name" value="MFS_dom"/>
</dbReference>
<dbReference type="GO" id="GO:0022857">
    <property type="term" value="F:transmembrane transporter activity"/>
    <property type="evidence" value="ECO:0007669"/>
    <property type="project" value="InterPro"/>
</dbReference>
<feature type="transmembrane region" description="Helical" evidence="7">
    <location>
        <begin position="358"/>
        <end position="379"/>
    </location>
</feature>
<feature type="region of interest" description="Disordered" evidence="6">
    <location>
        <begin position="225"/>
        <end position="259"/>
    </location>
</feature>
<dbReference type="InterPro" id="IPR036259">
    <property type="entry name" value="MFS_trans_sf"/>
</dbReference>
<feature type="transmembrane region" description="Helical" evidence="7">
    <location>
        <begin position="166"/>
        <end position="188"/>
    </location>
</feature>
<feature type="transmembrane region" description="Helical" evidence="7">
    <location>
        <begin position="33"/>
        <end position="57"/>
    </location>
</feature>
<dbReference type="InterPro" id="IPR050930">
    <property type="entry name" value="MFS_Vesicular_Transporter"/>
</dbReference>
<feature type="transmembrane region" description="Helical" evidence="7">
    <location>
        <begin position="293"/>
        <end position="310"/>
    </location>
</feature>
<evidence type="ECO:0000256" key="6">
    <source>
        <dbReference type="SAM" id="MobiDB-lite"/>
    </source>
</evidence>
<dbReference type="PANTHER" id="PTHR23506">
    <property type="entry name" value="GH10249P"/>
    <property type="match status" value="1"/>
</dbReference>
<keyword evidence="5 7" id="KW-0472">Membrane</keyword>
<evidence type="ECO:0000313" key="10">
    <source>
        <dbReference type="Proteomes" id="UP000799767"/>
    </source>
</evidence>
<dbReference type="EMBL" id="MU001631">
    <property type="protein sequence ID" value="KAF2488207.1"/>
    <property type="molecule type" value="Genomic_DNA"/>
</dbReference>
<dbReference type="RefSeq" id="XP_033594776.1">
    <property type="nucleotide sequence ID" value="XM_033730552.1"/>
</dbReference>
<dbReference type="CDD" id="cd17325">
    <property type="entry name" value="MFS_MdtG_SLC18_like"/>
    <property type="match status" value="1"/>
</dbReference>
<accession>A0A6A6Q9W5</accession>
<feature type="transmembrane region" description="Helical" evidence="7">
    <location>
        <begin position="136"/>
        <end position="154"/>
    </location>
</feature>